<dbReference type="PROSITE" id="PS51257">
    <property type="entry name" value="PROKAR_LIPOPROTEIN"/>
    <property type="match status" value="1"/>
</dbReference>
<dbReference type="Pfam" id="PF11008">
    <property type="entry name" value="DUF2846"/>
    <property type="match status" value="1"/>
</dbReference>
<gene>
    <name evidence="3" type="ORF">M8T91_09765</name>
</gene>
<proteinExistence type="predicted"/>
<dbReference type="EMBL" id="CP098023">
    <property type="protein sequence ID" value="WKD48226.1"/>
    <property type="molecule type" value="Genomic_DNA"/>
</dbReference>
<reference evidence="3 4" key="1">
    <citation type="submission" date="2022-05" db="EMBL/GenBank/DDBJ databases">
        <title>Microbulbifer sp. nov., isolated from sponge.</title>
        <authorList>
            <person name="Gao L."/>
        </authorList>
    </citation>
    <scope>NUCLEOTIDE SEQUENCE [LARGE SCALE GENOMIC DNA]</scope>
    <source>
        <strain evidence="3 4">MI-G</strain>
    </source>
</reference>
<sequence length="155" mass="16903">MLKKIIFFLLTWALIGCTATGPVFSPELPSKGKALIYVYTDQESSIRQAKIPPSIKINSLEIGSLKFKGHFSISVVPGEYVVTAQIFGGGNLAEMPITIEEGETKYLLYSERLTGGGLRVGHNNIMYSQSILVDVGPDIAMPILSETKLIGRVEK</sequence>
<name>A0ABY9E8F7_9GAMM</name>
<keyword evidence="4" id="KW-1185">Reference proteome</keyword>
<feature type="domain" description="DUF2846" evidence="2">
    <location>
        <begin position="31"/>
        <end position="113"/>
    </location>
</feature>
<feature type="signal peptide" evidence="1">
    <location>
        <begin position="1"/>
        <end position="19"/>
    </location>
</feature>
<protein>
    <submittedName>
        <fullName evidence="3">DUF2846 domain-containing protein</fullName>
    </submittedName>
</protein>
<evidence type="ECO:0000313" key="3">
    <source>
        <dbReference type="EMBL" id="WKD48226.1"/>
    </source>
</evidence>
<keyword evidence="1" id="KW-0732">Signal</keyword>
<feature type="chain" id="PRO_5047510113" evidence="1">
    <location>
        <begin position="20"/>
        <end position="155"/>
    </location>
</feature>
<evidence type="ECO:0000259" key="2">
    <source>
        <dbReference type="Pfam" id="PF11008"/>
    </source>
</evidence>
<evidence type="ECO:0000256" key="1">
    <source>
        <dbReference type="SAM" id="SignalP"/>
    </source>
</evidence>
<dbReference type="InterPro" id="IPR022548">
    <property type="entry name" value="DUF2846"/>
</dbReference>
<accession>A0ABY9E8F7</accession>
<evidence type="ECO:0000313" key="4">
    <source>
        <dbReference type="Proteomes" id="UP001321520"/>
    </source>
</evidence>
<organism evidence="3 4">
    <name type="scientific">Microbulbifer spongiae</name>
    <dbReference type="NCBI Taxonomy" id="2944933"/>
    <lineage>
        <taxon>Bacteria</taxon>
        <taxon>Pseudomonadati</taxon>
        <taxon>Pseudomonadota</taxon>
        <taxon>Gammaproteobacteria</taxon>
        <taxon>Cellvibrionales</taxon>
        <taxon>Microbulbiferaceae</taxon>
        <taxon>Microbulbifer</taxon>
    </lineage>
</organism>
<dbReference type="RefSeq" id="WP_301413893.1">
    <property type="nucleotide sequence ID" value="NZ_CP098023.1"/>
</dbReference>
<dbReference type="Proteomes" id="UP001321520">
    <property type="component" value="Chromosome"/>
</dbReference>